<comment type="similarity">
    <text evidence="2 9">Belongs to the FMO family.</text>
</comment>
<dbReference type="EMBL" id="KZ451942">
    <property type="protein sequence ID" value="PKA60008.1"/>
    <property type="molecule type" value="Genomic_DNA"/>
</dbReference>
<dbReference type="Gene3D" id="3.50.50.60">
    <property type="entry name" value="FAD/NAD(P)-binding domain"/>
    <property type="match status" value="1"/>
</dbReference>
<evidence type="ECO:0000313" key="10">
    <source>
        <dbReference type="EMBL" id="PKA60008.1"/>
    </source>
</evidence>
<dbReference type="PRINTS" id="PR00368">
    <property type="entry name" value="FADPNR"/>
</dbReference>
<dbReference type="GO" id="GO:0004499">
    <property type="term" value="F:N,N-dimethylaniline monooxygenase activity"/>
    <property type="evidence" value="ECO:0007669"/>
    <property type="project" value="InterPro"/>
</dbReference>
<keyword evidence="3 9" id="KW-0285">Flavoprotein</keyword>
<organism evidence="10 11">
    <name type="scientific">Apostasia shenzhenica</name>
    <dbReference type="NCBI Taxonomy" id="1088818"/>
    <lineage>
        <taxon>Eukaryota</taxon>
        <taxon>Viridiplantae</taxon>
        <taxon>Streptophyta</taxon>
        <taxon>Embryophyta</taxon>
        <taxon>Tracheophyta</taxon>
        <taxon>Spermatophyta</taxon>
        <taxon>Magnoliopsida</taxon>
        <taxon>Liliopsida</taxon>
        <taxon>Asparagales</taxon>
        <taxon>Orchidaceae</taxon>
        <taxon>Apostasioideae</taxon>
        <taxon>Apostasia</taxon>
    </lineage>
</organism>
<dbReference type="InterPro" id="IPR036188">
    <property type="entry name" value="FAD/NAD-bd_sf"/>
</dbReference>
<dbReference type="Pfam" id="PF00743">
    <property type="entry name" value="FMO-like"/>
    <property type="match status" value="1"/>
</dbReference>
<proteinExistence type="inferred from homology"/>
<dbReference type="GO" id="GO:0009851">
    <property type="term" value="P:auxin biosynthetic process"/>
    <property type="evidence" value="ECO:0007669"/>
    <property type="project" value="UniProtKB-ARBA"/>
</dbReference>
<dbReference type="GO" id="GO:0050661">
    <property type="term" value="F:NADP binding"/>
    <property type="evidence" value="ECO:0007669"/>
    <property type="project" value="InterPro"/>
</dbReference>
<name>A0A2I0AWT7_9ASPA</name>
<dbReference type="EC" id="1.-.-.-" evidence="9"/>
<evidence type="ECO:0000256" key="4">
    <source>
        <dbReference type="ARBA" id="ARBA00022827"/>
    </source>
</evidence>
<reference evidence="10 11" key="1">
    <citation type="journal article" date="2017" name="Nature">
        <title>The Apostasia genome and the evolution of orchids.</title>
        <authorList>
            <person name="Zhang G.Q."/>
            <person name="Liu K.W."/>
            <person name="Li Z."/>
            <person name="Lohaus R."/>
            <person name="Hsiao Y.Y."/>
            <person name="Niu S.C."/>
            <person name="Wang J.Y."/>
            <person name="Lin Y.C."/>
            <person name="Xu Q."/>
            <person name="Chen L.J."/>
            <person name="Yoshida K."/>
            <person name="Fujiwara S."/>
            <person name="Wang Z.W."/>
            <person name="Zhang Y.Q."/>
            <person name="Mitsuda N."/>
            <person name="Wang M."/>
            <person name="Liu G.H."/>
            <person name="Pecoraro L."/>
            <person name="Huang H.X."/>
            <person name="Xiao X.J."/>
            <person name="Lin M."/>
            <person name="Wu X.Y."/>
            <person name="Wu W.L."/>
            <person name="Chen Y.Y."/>
            <person name="Chang S.B."/>
            <person name="Sakamoto S."/>
            <person name="Ohme-Takagi M."/>
            <person name="Yagi M."/>
            <person name="Zeng S.J."/>
            <person name="Shen C.Y."/>
            <person name="Yeh C.M."/>
            <person name="Luo Y.B."/>
            <person name="Tsai W.C."/>
            <person name="Van de Peer Y."/>
            <person name="Liu Z.J."/>
        </authorList>
    </citation>
    <scope>NUCLEOTIDE SEQUENCE [LARGE SCALE GENOMIC DNA]</scope>
    <source>
        <strain evidence="11">cv. Shenzhen</strain>
        <tissue evidence="10">Stem</tissue>
    </source>
</reference>
<keyword evidence="4 9" id="KW-0274">FAD</keyword>
<dbReference type="AlphaFoldDB" id="A0A2I0AWT7"/>
<keyword evidence="6 9" id="KW-0560">Oxidoreductase</keyword>
<keyword evidence="7 9" id="KW-0503">Monooxygenase</keyword>
<dbReference type="PANTHER" id="PTHR43539:SF49">
    <property type="entry name" value="INDOLE-3-PYRUVATE MONOOXYGENASE YUCCA7-RELATED"/>
    <property type="match status" value="1"/>
</dbReference>
<keyword evidence="10" id="KW-0670">Pyruvate</keyword>
<evidence type="ECO:0000256" key="2">
    <source>
        <dbReference type="ARBA" id="ARBA00009183"/>
    </source>
</evidence>
<dbReference type="STRING" id="1088818.A0A2I0AWT7"/>
<comment type="cofactor">
    <cofactor evidence="1 9">
        <name>FAD</name>
        <dbReference type="ChEBI" id="CHEBI:57692"/>
    </cofactor>
</comment>
<gene>
    <name evidence="10" type="primary">YUC8</name>
    <name evidence="10" type="ORF">AXF42_Ash009692</name>
</gene>
<dbReference type="PANTHER" id="PTHR43539">
    <property type="entry name" value="FLAVIN-BINDING MONOOXYGENASE-LIKE PROTEIN (AFU_ORTHOLOGUE AFUA_4G09220)"/>
    <property type="match status" value="1"/>
</dbReference>
<evidence type="ECO:0000256" key="9">
    <source>
        <dbReference type="RuleBase" id="RU361177"/>
    </source>
</evidence>
<dbReference type="OrthoDB" id="66881at2759"/>
<dbReference type="GO" id="GO:0050660">
    <property type="term" value="F:flavin adenine dinucleotide binding"/>
    <property type="evidence" value="ECO:0007669"/>
    <property type="project" value="InterPro"/>
</dbReference>
<dbReference type="SUPFAM" id="SSF51905">
    <property type="entry name" value="FAD/NAD(P)-binding domain"/>
    <property type="match status" value="2"/>
</dbReference>
<dbReference type="InterPro" id="IPR050982">
    <property type="entry name" value="Auxin_biosynth/cation_transpt"/>
</dbReference>
<evidence type="ECO:0000256" key="8">
    <source>
        <dbReference type="ARBA" id="ARBA00047707"/>
    </source>
</evidence>
<evidence type="ECO:0000256" key="5">
    <source>
        <dbReference type="ARBA" id="ARBA00022857"/>
    </source>
</evidence>
<evidence type="ECO:0000256" key="1">
    <source>
        <dbReference type="ARBA" id="ARBA00001974"/>
    </source>
</evidence>
<evidence type="ECO:0000256" key="7">
    <source>
        <dbReference type="ARBA" id="ARBA00023033"/>
    </source>
</evidence>
<dbReference type="FunFam" id="3.50.50.60:FF:000100">
    <property type="entry name" value="Flavin-containing monooxygenase"/>
    <property type="match status" value="1"/>
</dbReference>
<evidence type="ECO:0000256" key="3">
    <source>
        <dbReference type="ARBA" id="ARBA00022630"/>
    </source>
</evidence>
<dbReference type="Proteomes" id="UP000236161">
    <property type="component" value="Unassembled WGS sequence"/>
</dbReference>
<keyword evidence="5" id="KW-0521">NADP</keyword>
<dbReference type="GO" id="GO:0103075">
    <property type="term" value="F:indole-3-pyruvate monooxygenase activity"/>
    <property type="evidence" value="ECO:0007669"/>
    <property type="project" value="UniProtKB-EC"/>
</dbReference>
<protein>
    <recommendedName>
        <fullName evidence="9">Flavin-containing monooxygenase</fullName>
        <ecNumber evidence="9">1.-.-.-</ecNumber>
    </recommendedName>
</protein>
<sequence length="420" mass="46550">MAETSDFFSRRCVWVNGPIIVGAGPSGLAVAACLREHGVPFVVLERSDCIASLWQRRTYHRLKLHLPKQFCELPRLPFPPGYPPYPSRRQFVDYLQSYAQHFDISPRFNHSVRSAHFDETSGLWRVNSLVAGSGGDSRCGEVEYIGRWLVAATGENAEKVVPEMQGLTEFGGRVVHVCDYKCGEVFAGERVLVVGCGNSGMEVSLDLCEHGAYPSLVVRDSVHVLPREIYGKSTFELAVLLMKWLPVRVVDKLMLILSWLVIGRTEKYGLRRPSAGPLELKSRSGRTPVLDIGALGKIKSGEIAVVPGVKRFSAGKVEFVNGNVREIDSVILATGYRSNVPSWLQGSDFFAADGFPRRPFPNSWKGKSGLYAVGFTKRGISGASSDAAMIAKDIGRLWREETRQGRRSRACMRRCISQLQ</sequence>
<comment type="catalytic activity">
    <reaction evidence="8">
        <text>indole-3-pyruvate + NADPH + O2 + H(+) = (indol-3-yl)acetate + CO2 + NADP(+) + H2O</text>
        <dbReference type="Rhea" id="RHEA:34331"/>
        <dbReference type="ChEBI" id="CHEBI:15377"/>
        <dbReference type="ChEBI" id="CHEBI:15378"/>
        <dbReference type="ChEBI" id="CHEBI:15379"/>
        <dbReference type="ChEBI" id="CHEBI:16526"/>
        <dbReference type="ChEBI" id="CHEBI:17640"/>
        <dbReference type="ChEBI" id="CHEBI:30854"/>
        <dbReference type="ChEBI" id="CHEBI:57783"/>
        <dbReference type="ChEBI" id="CHEBI:58349"/>
        <dbReference type="EC" id="1.14.13.168"/>
    </reaction>
</comment>
<keyword evidence="11" id="KW-1185">Reference proteome</keyword>
<evidence type="ECO:0000256" key="6">
    <source>
        <dbReference type="ARBA" id="ARBA00023002"/>
    </source>
</evidence>
<evidence type="ECO:0000313" key="11">
    <source>
        <dbReference type="Proteomes" id="UP000236161"/>
    </source>
</evidence>
<dbReference type="PRINTS" id="PR00469">
    <property type="entry name" value="PNDRDTASEII"/>
</dbReference>
<accession>A0A2I0AWT7</accession>
<dbReference type="InterPro" id="IPR020946">
    <property type="entry name" value="Flavin_mOase-like"/>
</dbReference>